<evidence type="ECO:0000256" key="2">
    <source>
        <dbReference type="SAM" id="MobiDB-lite"/>
    </source>
</evidence>
<protein>
    <recommendedName>
        <fullName evidence="4">Cyclic nucleotide-binding domain-containing protein</fullName>
    </recommendedName>
</protein>
<dbReference type="PROSITE" id="PS50088">
    <property type="entry name" value="ANK_REPEAT"/>
    <property type="match status" value="1"/>
</dbReference>
<sequence length="644" mass="71944">MSRLLGKKKRRFLRRSYSTPVVKDVSVSRSAAVRPSNSSSLRQRMSAERLGRVTSTESATVHGDADSNAAGNPNETLESSRLRSLTRRNSGKLNQINNLVKKGSKLRLRLHRSASFSREPTICSPVVELITSYLQVMDYPEHLQRKVHKKFRKYIKFVRMKKRLSSQNPKCKNSENKSPDVEVQVACDISADCDQSVEEKLILTNGETKYFQDAGALEEVILSALPTKNSIDCFWHLYGDTLCRSHLFFFDQNVGNPISTPLKPDPSFGGNSLCKSLPVNSAQQFLKNIAVLFRRENVMPGKYLAILPRGGVYVIRRGTARILVKGKCAAELHAGSVIESDVLYPGYISIYLPESKSSAGNVKGYSEKCIYLRAHVSICANSPIPSSSYVYGCEFGVLNRDDFDAVIESDRSCAPSVMREMRKNLENFKTFIRLKVKTQIEEDRKRADMMREKLELESRRVATKQLAVACMDGCLSRVIESLTAGASLEYCIDAESGRKAIHVATELQHIEILEFLLNNNEALVHSKDDNGQTALHICCAKSSSNSENVEMMIRLLANKGADVISQDIYGNTPLHLLAAKGDLKLLSFADSINIFKKKLDDTNKSKLSPLETKNKAGQTPLDVCRTQQARRILKPKTDLSGYDR</sequence>
<evidence type="ECO:0000256" key="1">
    <source>
        <dbReference type="PROSITE-ProRule" id="PRU00023"/>
    </source>
</evidence>
<reference evidence="3" key="1">
    <citation type="submission" date="2021-01" db="EMBL/GenBank/DDBJ databases">
        <authorList>
            <person name="Corre E."/>
            <person name="Pelletier E."/>
            <person name="Niang G."/>
            <person name="Scheremetjew M."/>
            <person name="Finn R."/>
            <person name="Kale V."/>
            <person name="Holt S."/>
            <person name="Cochrane G."/>
            <person name="Meng A."/>
            <person name="Brown T."/>
            <person name="Cohen L."/>
        </authorList>
    </citation>
    <scope>NUCLEOTIDE SEQUENCE</scope>
    <source>
        <strain evidence="3">GSBS06</strain>
    </source>
</reference>
<dbReference type="PANTHER" id="PTHR24118:SF100">
    <property type="entry name" value="FYVE-TYPE DOMAIN-CONTAINING PROTEIN"/>
    <property type="match status" value="1"/>
</dbReference>
<proteinExistence type="predicted"/>
<accession>A0A7S3PM59</accession>
<evidence type="ECO:0008006" key="4">
    <source>
        <dbReference type="Google" id="ProtNLM"/>
    </source>
</evidence>
<feature type="region of interest" description="Disordered" evidence="2">
    <location>
        <begin position="33"/>
        <end position="90"/>
    </location>
</feature>
<organism evidence="3">
    <name type="scientific">Aplanochytrium stocchinoi</name>
    <dbReference type="NCBI Taxonomy" id="215587"/>
    <lineage>
        <taxon>Eukaryota</taxon>
        <taxon>Sar</taxon>
        <taxon>Stramenopiles</taxon>
        <taxon>Bigyra</taxon>
        <taxon>Labyrinthulomycetes</taxon>
        <taxon>Thraustochytrida</taxon>
        <taxon>Thraustochytriidae</taxon>
        <taxon>Aplanochytrium</taxon>
    </lineage>
</organism>
<dbReference type="EMBL" id="HBIN01018092">
    <property type="protein sequence ID" value="CAE0443750.1"/>
    <property type="molecule type" value="Transcribed_RNA"/>
</dbReference>
<feature type="repeat" description="ANK" evidence="1">
    <location>
        <begin position="530"/>
        <end position="568"/>
    </location>
</feature>
<evidence type="ECO:0000313" key="3">
    <source>
        <dbReference type="EMBL" id="CAE0443750.1"/>
    </source>
</evidence>
<dbReference type="Gene3D" id="1.25.40.20">
    <property type="entry name" value="Ankyrin repeat-containing domain"/>
    <property type="match status" value="1"/>
</dbReference>
<gene>
    <name evidence="3" type="ORF">ASTO00021_LOCUS13806</name>
</gene>
<name>A0A7S3PM59_9STRA</name>
<dbReference type="SUPFAM" id="SSF48403">
    <property type="entry name" value="Ankyrin repeat"/>
    <property type="match status" value="1"/>
</dbReference>
<dbReference type="Pfam" id="PF12796">
    <property type="entry name" value="Ank_2"/>
    <property type="match status" value="1"/>
</dbReference>
<dbReference type="PANTHER" id="PTHR24118">
    <property type="entry name" value="POTE ANKYRIN DOMAIN"/>
    <property type="match status" value="1"/>
</dbReference>
<feature type="compositionally biased region" description="Low complexity" evidence="2">
    <location>
        <begin position="74"/>
        <end position="83"/>
    </location>
</feature>
<keyword evidence="1" id="KW-0040">ANK repeat</keyword>
<dbReference type="InterPro" id="IPR002110">
    <property type="entry name" value="Ankyrin_rpt"/>
</dbReference>
<dbReference type="AlphaFoldDB" id="A0A7S3PM59"/>
<dbReference type="SMART" id="SM00248">
    <property type="entry name" value="ANK"/>
    <property type="match status" value="3"/>
</dbReference>
<dbReference type="InterPro" id="IPR036770">
    <property type="entry name" value="Ankyrin_rpt-contain_sf"/>
</dbReference>